<dbReference type="InterPro" id="IPR055522">
    <property type="entry name" value="DUF7096"/>
</dbReference>
<dbReference type="EMBL" id="JBHSAQ010000016">
    <property type="protein sequence ID" value="MFC3960089.1"/>
    <property type="molecule type" value="Genomic_DNA"/>
</dbReference>
<organism evidence="4 5">
    <name type="scientific">Halovivax cerinus</name>
    <dbReference type="NCBI Taxonomy" id="1487865"/>
    <lineage>
        <taxon>Archaea</taxon>
        <taxon>Methanobacteriati</taxon>
        <taxon>Methanobacteriota</taxon>
        <taxon>Stenosarchaea group</taxon>
        <taxon>Halobacteria</taxon>
        <taxon>Halobacteriales</taxon>
        <taxon>Natrialbaceae</taxon>
        <taxon>Halovivax</taxon>
    </lineage>
</organism>
<evidence type="ECO:0000259" key="3">
    <source>
        <dbReference type="Pfam" id="PF23379"/>
    </source>
</evidence>
<evidence type="ECO:0000256" key="2">
    <source>
        <dbReference type="SAM" id="Phobius"/>
    </source>
</evidence>
<dbReference type="Pfam" id="PF23379">
    <property type="entry name" value="DUF7096"/>
    <property type="match status" value="1"/>
</dbReference>
<name>A0ABD5NU41_9EURY</name>
<evidence type="ECO:0000256" key="1">
    <source>
        <dbReference type="SAM" id="MobiDB-lite"/>
    </source>
</evidence>
<keyword evidence="2" id="KW-1133">Transmembrane helix</keyword>
<dbReference type="RefSeq" id="WP_256532372.1">
    <property type="nucleotide sequence ID" value="NZ_CP101824.1"/>
</dbReference>
<gene>
    <name evidence="4" type="ORF">ACFOUR_17145</name>
</gene>
<protein>
    <recommendedName>
        <fullName evidence="3">DUF7096 domain-containing protein</fullName>
    </recommendedName>
</protein>
<evidence type="ECO:0000313" key="4">
    <source>
        <dbReference type="EMBL" id="MFC3960089.1"/>
    </source>
</evidence>
<keyword evidence="2" id="KW-0812">Transmembrane</keyword>
<feature type="compositionally biased region" description="Gly residues" evidence="1">
    <location>
        <begin position="1"/>
        <end position="10"/>
    </location>
</feature>
<feature type="region of interest" description="Disordered" evidence="1">
    <location>
        <begin position="66"/>
        <end position="99"/>
    </location>
</feature>
<dbReference type="Proteomes" id="UP001595846">
    <property type="component" value="Unassembled WGS sequence"/>
</dbReference>
<feature type="region of interest" description="Disordered" evidence="1">
    <location>
        <begin position="1"/>
        <end position="20"/>
    </location>
</feature>
<keyword evidence="5" id="KW-1185">Reference proteome</keyword>
<proteinExistence type="predicted"/>
<reference evidence="4 5" key="1">
    <citation type="journal article" date="2019" name="Int. J. Syst. Evol. Microbiol.">
        <title>The Global Catalogue of Microorganisms (GCM) 10K type strain sequencing project: providing services to taxonomists for standard genome sequencing and annotation.</title>
        <authorList>
            <consortium name="The Broad Institute Genomics Platform"/>
            <consortium name="The Broad Institute Genome Sequencing Center for Infectious Disease"/>
            <person name="Wu L."/>
            <person name="Ma J."/>
        </authorList>
    </citation>
    <scope>NUCLEOTIDE SEQUENCE [LARGE SCALE GENOMIC DNA]</scope>
    <source>
        <strain evidence="4 5">IBRC-M 10256</strain>
    </source>
</reference>
<accession>A0ABD5NU41</accession>
<dbReference type="AlphaFoldDB" id="A0ABD5NU41"/>
<sequence>MSRGRTGGTGSDANDPGGAARGSIRAYRRAVLVLAIVCLLGGQAFVAAVAMPTDAADVGRAPSTAGAIGVAGEPSSGDPSPTDTIDGGFQPSGADAPVDDLEPGAQLAANTAGQAASIRGHVDRADFAVRLDESTSTAERGVIVDGEVDAVERRVTALERRYRSRDASGPNGRVGTGTVTARKAAVGFEADAVDAHLTAVDAAAAGLPGDVRAGYRLDERIEALSGRLDSLRSRTADAVETVEGAGRPIRTAPVSTSNVAAAMSQLGVTERWYVAELRSERIELHVRAANGTTVRFGVDRAGSDAQRIEGGAMDDPTVRVHTDYRVVRALERGEDPDRVLREGLDADRIAIDGVGLRSSVKYSVVSIVASA</sequence>
<evidence type="ECO:0000313" key="5">
    <source>
        <dbReference type="Proteomes" id="UP001595846"/>
    </source>
</evidence>
<keyword evidence="2" id="KW-0472">Membrane</keyword>
<feature type="transmembrane region" description="Helical" evidence="2">
    <location>
        <begin position="30"/>
        <end position="51"/>
    </location>
</feature>
<comment type="caution">
    <text evidence="4">The sequence shown here is derived from an EMBL/GenBank/DDBJ whole genome shotgun (WGS) entry which is preliminary data.</text>
</comment>
<dbReference type="GeneID" id="73901451"/>
<feature type="domain" description="DUF7096" evidence="3">
    <location>
        <begin position="55"/>
        <end position="239"/>
    </location>
</feature>